<evidence type="ECO:0000256" key="1">
    <source>
        <dbReference type="ARBA" id="ARBA00004141"/>
    </source>
</evidence>
<keyword evidence="8" id="KW-0915">Sodium</keyword>
<dbReference type="GO" id="GO:0046872">
    <property type="term" value="F:metal ion binding"/>
    <property type="evidence" value="ECO:0007669"/>
    <property type="project" value="UniProtKB-KW"/>
</dbReference>
<feature type="transmembrane region" description="Helical" evidence="11">
    <location>
        <begin position="523"/>
        <end position="547"/>
    </location>
</feature>
<sequence>MANTAHLFRRQSSRDLNGSHRDYTKTLDELELKRLKEKLVRAESLGGRGPLYGATNQAFSSDDVLTTRHYKQPSLLEIFEEPQVTLPAADEQPQDSDIIADDAPGDERESWDSKITFLLATIGYAVGLGNVWRFPYLAQKNGGGAFLVPYFIMLFIQGLPIFFLELAIGQRLRKGAIGVWNEVSPYLGGIGISSAIVSFIVALYYNTIIAWCLIYFLHSFENPLPWHECPKRFITSNMTYYFEKECVVTNEDRNFNKFISKDSSPTQYYWYRSTLMVSPNVDEPESFNYPIGLSLVIAWTLIYLCMVQGITESGKVVYVTAIFPYVVLIIFFFRGITLDGATDGIAHLFTPRWDLLKDPNVWLEAGTQIFFSLGLAFGGLIAFSSYNPANNNCYRDALLVSFTNCGTSMFAGTVVFSIIGFKATQSYNSCLERNDKRMRLQLPDKPENCSLEAELSGSVSGTGLAFIIFTEAINQFPGAQIWAVLFFLMLFTLGIDSQFGTLEGVITSLVDMKLFPNLPKDKITMILCASCCILSLVFANGAGSYIFQLMDSFAGNYTLLIIAFFECIAVSYVYGLRRFSDDIELMTGSRPHIYWMLCWKYISPIAMLTILFASFMNLIVEGSHYPAWVAEIGATEEKDWPHWCIFVAVVLIGIAILWIPGVALCRLVGIRIVEDSDPAWFPSAELRDVNGIVPHEPTEFEQMVFGFRPDGTEGLCLPTFLANQEEVLQEDE</sequence>
<feature type="binding site" evidence="8">
    <location>
        <position position="125"/>
    </location>
    <ligand>
        <name>Na(+)</name>
        <dbReference type="ChEBI" id="CHEBI:29101"/>
        <label>1</label>
    </ligand>
</feature>
<feature type="binding site" evidence="8">
    <location>
        <position position="126"/>
    </location>
    <ligand>
        <name>Na(+)</name>
        <dbReference type="ChEBI" id="CHEBI:29101"/>
        <label>1</label>
    </ligand>
</feature>
<dbReference type="PANTHER" id="PTHR11616">
    <property type="entry name" value="SODIUM/CHLORIDE DEPENDENT TRANSPORTER"/>
    <property type="match status" value="1"/>
</dbReference>
<accession>A0A1J1I9A8</accession>
<feature type="transmembrane region" description="Helical" evidence="11">
    <location>
        <begin position="553"/>
        <end position="576"/>
    </location>
</feature>
<dbReference type="OrthoDB" id="6581954at2759"/>
<dbReference type="GO" id="GO:0006865">
    <property type="term" value="P:amino acid transport"/>
    <property type="evidence" value="ECO:0007669"/>
    <property type="project" value="TreeGrafter"/>
</dbReference>
<feature type="transmembrane region" description="Helical" evidence="11">
    <location>
        <begin position="287"/>
        <end position="304"/>
    </location>
</feature>
<feature type="transmembrane region" description="Helical" evidence="11">
    <location>
        <begin position="481"/>
        <end position="502"/>
    </location>
</feature>
<dbReference type="Proteomes" id="UP000183832">
    <property type="component" value="Unassembled WGS sequence"/>
</dbReference>
<dbReference type="InterPro" id="IPR037272">
    <property type="entry name" value="SNS_sf"/>
</dbReference>
<comment type="similarity">
    <text evidence="2 9">Belongs to the sodium:neurotransmitter symporter (SNF) (TC 2.A.22) family.</text>
</comment>
<comment type="subcellular location">
    <subcellularLocation>
        <location evidence="1">Membrane</location>
        <topology evidence="1">Multi-pass membrane protein</topology>
    </subcellularLocation>
</comment>
<feature type="binding site" evidence="8">
    <location>
        <position position="497"/>
    </location>
    <ligand>
        <name>Na(+)</name>
        <dbReference type="ChEBI" id="CHEBI:29101"/>
        <label>1</label>
    </ligand>
</feature>
<keyword evidence="7 11" id="KW-0472">Membrane</keyword>
<feature type="transmembrane region" description="Helical" evidence="11">
    <location>
        <begin position="597"/>
        <end position="620"/>
    </location>
</feature>
<feature type="region of interest" description="Disordered" evidence="10">
    <location>
        <begin position="87"/>
        <end position="107"/>
    </location>
</feature>
<feature type="binding site" evidence="8">
    <location>
        <position position="130"/>
    </location>
    <ligand>
        <name>Na(+)</name>
        <dbReference type="ChEBI" id="CHEBI:29101"/>
        <label>1</label>
    </ligand>
</feature>
<name>A0A1J1I9A8_9DIPT</name>
<dbReference type="CDD" id="cd10332">
    <property type="entry name" value="SLC6sbd-B0AT-like"/>
    <property type="match status" value="1"/>
</dbReference>
<evidence type="ECO:0000256" key="11">
    <source>
        <dbReference type="SAM" id="Phobius"/>
    </source>
</evidence>
<feature type="transmembrane region" description="Helical" evidence="11">
    <location>
        <begin position="189"/>
        <end position="217"/>
    </location>
</feature>
<keyword evidence="6 11" id="KW-1133">Transmembrane helix</keyword>
<feature type="binding site" evidence="8">
    <location>
        <position position="496"/>
    </location>
    <ligand>
        <name>Na(+)</name>
        <dbReference type="ChEBI" id="CHEBI:29101"/>
        <label>1</label>
    </ligand>
</feature>
<dbReference type="AlphaFoldDB" id="A0A1J1I9A8"/>
<dbReference type="PROSITE" id="PS50267">
    <property type="entry name" value="NA_NEUROTRAN_SYMP_3"/>
    <property type="match status" value="1"/>
</dbReference>
<evidence type="ECO:0000256" key="10">
    <source>
        <dbReference type="SAM" id="MobiDB-lite"/>
    </source>
</evidence>
<feature type="binding site" evidence="8">
    <location>
        <position position="123"/>
    </location>
    <ligand>
        <name>Na(+)</name>
        <dbReference type="ChEBI" id="CHEBI:29101"/>
        <label>1</label>
    </ligand>
</feature>
<evidence type="ECO:0000256" key="4">
    <source>
        <dbReference type="ARBA" id="ARBA00022692"/>
    </source>
</evidence>
<feature type="transmembrane region" description="Helical" evidence="11">
    <location>
        <begin position="115"/>
        <end position="134"/>
    </location>
</feature>
<organism evidence="12 13">
    <name type="scientific">Clunio marinus</name>
    <dbReference type="NCBI Taxonomy" id="568069"/>
    <lineage>
        <taxon>Eukaryota</taxon>
        <taxon>Metazoa</taxon>
        <taxon>Ecdysozoa</taxon>
        <taxon>Arthropoda</taxon>
        <taxon>Hexapoda</taxon>
        <taxon>Insecta</taxon>
        <taxon>Pterygota</taxon>
        <taxon>Neoptera</taxon>
        <taxon>Endopterygota</taxon>
        <taxon>Diptera</taxon>
        <taxon>Nematocera</taxon>
        <taxon>Chironomoidea</taxon>
        <taxon>Chironomidae</taxon>
        <taxon>Clunio</taxon>
    </lineage>
</organism>
<evidence type="ECO:0000256" key="2">
    <source>
        <dbReference type="ARBA" id="ARBA00006459"/>
    </source>
</evidence>
<feature type="transmembrane region" description="Helical" evidence="11">
    <location>
        <begin position="365"/>
        <end position="386"/>
    </location>
</feature>
<feature type="binding site" evidence="8">
    <location>
        <position position="493"/>
    </location>
    <ligand>
        <name>Na(+)</name>
        <dbReference type="ChEBI" id="CHEBI:29101"/>
        <label>1</label>
    </ligand>
</feature>
<dbReference type="SUPFAM" id="SSF161070">
    <property type="entry name" value="SNF-like"/>
    <property type="match status" value="1"/>
</dbReference>
<feature type="transmembrane region" description="Helical" evidence="11">
    <location>
        <begin position="146"/>
        <end position="168"/>
    </location>
</feature>
<dbReference type="PANTHER" id="PTHR11616:SF182">
    <property type="entry name" value="TRANSPORTER"/>
    <property type="match status" value="1"/>
</dbReference>
<feature type="binding site" evidence="8">
    <location>
        <position position="372"/>
    </location>
    <ligand>
        <name>Na(+)</name>
        <dbReference type="ChEBI" id="CHEBI:29101"/>
        <label>1</label>
    </ligand>
</feature>
<feature type="transmembrane region" description="Helical" evidence="11">
    <location>
        <begin position="640"/>
        <end position="664"/>
    </location>
</feature>
<feature type="transmembrane region" description="Helical" evidence="11">
    <location>
        <begin position="398"/>
        <end position="419"/>
    </location>
</feature>
<keyword evidence="5 9" id="KW-0769">Symport</keyword>
<feature type="region of interest" description="Disordered" evidence="10">
    <location>
        <begin position="1"/>
        <end position="21"/>
    </location>
</feature>
<evidence type="ECO:0000256" key="8">
    <source>
        <dbReference type="PIRSR" id="PIRSR600175-1"/>
    </source>
</evidence>
<dbReference type="PROSITE" id="PS00610">
    <property type="entry name" value="NA_NEUROTRAN_SYMP_1"/>
    <property type="match status" value="1"/>
</dbReference>
<feature type="binding site" evidence="8">
    <location>
        <position position="404"/>
    </location>
    <ligand>
        <name>Na(+)</name>
        <dbReference type="ChEBI" id="CHEBI:29101"/>
        <label>1</label>
    </ligand>
</feature>
<dbReference type="STRING" id="568069.A0A1J1I9A8"/>
<gene>
    <name evidence="12" type="ORF">CLUMA_CG010048</name>
</gene>
<reference evidence="12 13" key="1">
    <citation type="submission" date="2015-04" db="EMBL/GenBank/DDBJ databases">
        <authorList>
            <person name="Syromyatnikov M.Y."/>
            <person name="Popov V.N."/>
        </authorList>
    </citation>
    <scope>NUCLEOTIDE SEQUENCE [LARGE SCALE GENOMIC DNA]</scope>
</reference>
<proteinExistence type="inferred from homology"/>
<evidence type="ECO:0000256" key="7">
    <source>
        <dbReference type="ARBA" id="ARBA00023136"/>
    </source>
</evidence>
<keyword evidence="8" id="KW-0479">Metal-binding</keyword>
<dbReference type="InterPro" id="IPR000175">
    <property type="entry name" value="Na/ntran_symport"/>
</dbReference>
<dbReference type="GO" id="GO:0035725">
    <property type="term" value="P:sodium ion transmembrane transport"/>
    <property type="evidence" value="ECO:0007669"/>
    <property type="project" value="TreeGrafter"/>
</dbReference>
<evidence type="ECO:0000256" key="3">
    <source>
        <dbReference type="ARBA" id="ARBA00022448"/>
    </source>
</evidence>
<keyword evidence="4 9" id="KW-0812">Transmembrane</keyword>
<keyword evidence="13" id="KW-1185">Reference proteome</keyword>
<evidence type="ECO:0000256" key="6">
    <source>
        <dbReference type="ARBA" id="ARBA00022989"/>
    </source>
</evidence>
<evidence type="ECO:0000256" key="9">
    <source>
        <dbReference type="RuleBase" id="RU003732"/>
    </source>
</evidence>
<feature type="compositionally biased region" description="Acidic residues" evidence="10">
    <location>
        <begin position="92"/>
        <end position="104"/>
    </location>
</feature>
<dbReference type="GO" id="GO:0015293">
    <property type="term" value="F:symporter activity"/>
    <property type="evidence" value="ECO:0007669"/>
    <property type="project" value="UniProtKB-KW"/>
</dbReference>
<dbReference type="EMBL" id="CVRI01000044">
    <property type="protein sequence ID" value="CRK96853.1"/>
    <property type="molecule type" value="Genomic_DNA"/>
</dbReference>
<dbReference type="GO" id="GO:0005886">
    <property type="term" value="C:plasma membrane"/>
    <property type="evidence" value="ECO:0007669"/>
    <property type="project" value="TreeGrafter"/>
</dbReference>
<keyword evidence="3 9" id="KW-0813">Transport</keyword>
<evidence type="ECO:0000313" key="13">
    <source>
        <dbReference type="Proteomes" id="UP000183832"/>
    </source>
</evidence>
<evidence type="ECO:0000256" key="5">
    <source>
        <dbReference type="ARBA" id="ARBA00022847"/>
    </source>
</evidence>
<protein>
    <recommendedName>
        <fullName evidence="9">Transporter</fullName>
    </recommendedName>
</protein>
<dbReference type="PRINTS" id="PR00176">
    <property type="entry name" value="NANEUSMPORT"/>
</dbReference>
<feature type="transmembrane region" description="Helical" evidence="11">
    <location>
        <begin position="316"/>
        <end position="336"/>
    </location>
</feature>
<evidence type="ECO:0000313" key="12">
    <source>
        <dbReference type="EMBL" id="CRK96853.1"/>
    </source>
</evidence>
<dbReference type="Pfam" id="PF00209">
    <property type="entry name" value="SNF"/>
    <property type="match status" value="1"/>
</dbReference>